<protein>
    <submittedName>
        <fullName evidence="2">Uncharacterized protein</fullName>
    </submittedName>
</protein>
<evidence type="ECO:0000313" key="3">
    <source>
        <dbReference type="Proteomes" id="UP001596461"/>
    </source>
</evidence>
<feature type="transmembrane region" description="Helical" evidence="1">
    <location>
        <begin position="12"/>
        <end position="36"/>
    </location>
</feature>
<dbReference type="RefSeq" id="WP_284031125.1">
    <property type="nucleotide sequence ID" value="NZ_CP126154.1"/>
</dbReference>
<keyword evidence="3" id="KW-1185">Reference proteome</keyword>
<evidence type="ECO:0000256" key="1">
    <source>
        <dbReference type="SAM" id="Phobius"/>
    </source>
</evidence>
<accession>A0ABD5WAE2</accession>
<keyword evidence="1" id="KW-0812">Transmembrane</keyword>
<dbReference type="AlphaFoldDB" id="A0ABD5WAE2"/>
<proteinExistence type="predicted"/>
<keyword evidence="1" id="KW-0472">Membrane</keyword>
<sequence>MSLATVDRVRRTASSSAGTVPVVVVVLSVLDGLALAYNEHTQYLLSNWFDLSVVEWIGFTVLPFAVAPVGLFAAVYLLRTRWNPPGSPTTVLPAVVAAVAVGQSVGQHLGMRTFAGAAPLPATAASVRGGLTPLSFTVAEWLAFVEPVAYDTVVVVAAVAVADARRE</sequence>
<reference evidence="2 3" key="1">
    <citation type="journal article" date="2019" name="Int. J. Syst. Evol. Microbiol.">
        <title>The Global Catalogue of Microorganisms (GCM) 10K type strain sequencing project: providing services to taxonomists for standard genome sequencing and annotation.</title>
        <authorList>
            <consortium name="The Broad Institute Genomics Platform"/>
            <consortium name="The Broad Institute Genome Sequencing Center for Infectious Disease"/>
            <person name="Wu L."/>
            <person name="Ma J."/>
        </authorList>
    </citation>
    <scope>NUCLEOTIDE SEQUENCE [LARGE SCALE GENOMIC DNA]</scope>
    <source>
        <strain evidence="2 3">DT31</strain>
    </source>
</reference>
<organism evidence="2 3">
    <name type="scientific">Halobaculum lipolyticum</name>
    <dbReference type="NCBI Taxonomy" id="3032001"/>
    <lineage>
        <taxon>Archaea</taxon>
        <taxon>Methanobacteriati</taxon>
        <taxon>Methanobacteriota</taxon>
        <taxon>Stenosarchaea group</taxon>
        <taxon>Halobacteria</taxon>
        <taxon>Halobacteriales</taxon>
        <taxon>Haloferacaceae</taxon>
        <taxon>Halobaculum</taxon>
    </lineage>
</organism>
<dbReference type="EMBL" id="JBHTAH010000009">
    <property type="protein sequence ID" value="MFC7070266.1"/>
    <property type="molecule type" value="Genomic_DNA"/>
</dbReference>
<dbReference type="Proteomes" id="UP001596461">
    <property type="component" value="Unassembled WGS sequence"/>
</dbReference>
<feature type="transmembrane region" description="Helical" evidence="1">
    <location>
        <begin position="56"/>
        <end position="78"/>
    </location>
</feature>
<keyword evidence="1" id="KW-1133">Transmembrane helix</keyword>
<dbReference type="GeneID" id="81125990"/>
<evidence type="ECO:0000313" key="2">
    <source>
        <dbReference type="EMBL" id="MFC7070266.1"/>
    </source>
</evidence>
<gene>
    <name evidence="2" type="ORF">ACFQL9_11490</name>
</gene>
<comment type="caution">
    <text evidence="2">The sequence shown here is derived from an EMBL/GenBank/DDBJ whole genome shotgun (WGS) entry which is preliminary data.</text>
</comment>
<name>A0ABD5WAE2_9EURY</name>